<protein>
    <submittedName>
        <fullName evidence="2">Uncharacterized protein</fullName>
    </submittedName>
</protein>
<reference evidence="2 3" key="1">
    <citation type="journal article" date="2011" name="Science">
        <title>The ecoresponsive genome of Daphnia pulex.</title>
        <authorList>
            <person name="Colbourne J.K."/>
            <person name="Pfrender M.E."/>
            <person name="Gilbert D."/>
            <person name="Thomas W.K."/>
            <person name="Tucker A."/>
            <person name="Oakley T.H."/>
            <person name="Tokishita S."/>
            <person name="Aerts A."/>
            <person name="Arnold G.J."/>
            <person name="Basu M.K."/>
            <person name="Bauer D.J."/>
            <person name="Caceres C.E."/>
            <person name="Carmel L."/>
            <person name="Casola C."/>
            <person name="Choi J.H."/>
            <person name="Detter J.C."/>
            <person name="Dong Q."/>
            <person name="Dusheyko S."/>
            <person name="Eads B.D."/>
            <person name="Frohlich T."/>
            <person name="Geiler-Samerotte K.A."/>
            <person name="Gerlach D."/>
            <person name="Hatcher P."/>
            <person name="Jogdeo S."/>
            <person name="Krijgsveld J."/>
            <person name="Kriventseva E.V."/>
            <person name="Kultz D."/>
            <person name="Laforsch C."/>
            <person name="Lindquist E."/>
            <person name="Lopez J."/>
            <person name="Manak J.R."/>
            <person name="Muller J."/>
            <person name="Pangilinan J."/>
            <person name="Patwardhan R.P."/>
            <person name="Pitluck S."/>
            <person name="Pritham E.J."/>
            <person name="Rechtsteiner A."/>
            <person name="Rho M."/>
            <person name="Rogozin I.B."/>
            <person name="Sakarya O."/>
            <person name="Salamov A."/>
            <person name="Schaack S."/>
            <person name="Shapiro H."/>
            <person name="Shiga Y."/>
            <person name="Skalitzky C."/>
            <person name="Smith Z."/>
            <person name="Souvorov A."/>
            <person name="Sung W."/>
            <person name="Tang Z."/>
            <person name="Tsuchiya D."/>
            <person name="Tu H."/>
            <person name="Vos H."/>
            <person name="Wang M."/>
            <person name="Wolf Y.I."/>
            <person name="Yamagata H."/>
            <person name="Yamada T."/>
            <person name="Ye Y."/>
            <person name="Shaw J.R."/>
            <person name="Andrews J."/>
            <person name="Crease T.J."/>
            <person name="Tang H."/>
            <person name="Lucas S.M."/>
            <person name="Robertson H.M."/>
            <person name="Bork P."/>
            <person name="Koonin E.V."/>
            <person name="Zdobnov E.M."/>
            <person name="Grigoriev I.V."/>
            <person name="Lynch M."/>
            <person name="Boore J.L."/>
        </authorList>
    </citation>
    <scope>NUCLEOTIDE SEQUENCE [LARGE SCALE GENOMIC DNA]</scope>
</reference>
<evidence type="ECO:0000256" key="1">
    <source>
        <dbReference type="SAM" id="MobiDB-lite"/>
    </source>
</evidence>
<organism evidence="2 3">
    <name type="scientific">Daphnia pulex</name>
    <name type="common">Water flea</name>
    <dbReference type="NCBI Taxonomy" id="6669"/>
    <lineage>
        <taxon>Eukaryota</taxon>
        <taxon>Metazoa</taxon>
        <taxon>Ecdysozoa</taxon>
        <taxon>Arthropoda</taxon>
        <taxon>Crustacea</taxon>
        <taxon>Branchiopoda</taxon>
        <taxon>Diplostraca</taxon>
        <taxon>Cladocera</taxon>
        <taxon>Anomopoda</taxon>
        <taxon>Daphniidae</taxon>
        <taxon>Daphnia</taxon>
    </lineage>
</organism>
<dbReference type="AlphaFoldDB" id="E9HV31"/>
<dbReference type="KEGG" id="dpx:DAPPUDRAFT_334238"/>
<accession>E9HV31</accession>
<name>E9HV31_DAPPU</name>
<dbReference type="InParanoid" id="E9HV31"/>
<proteinExistence type="predicted"/>
<evidence type="ECO:0000313" key="2">
    <source>
        <dbReference type="EMBL" id="EFX64403.1"/>
    </source>
</evidence>
<dbReference type="OrthoDB" id="8063677at2759"/>
<gene>
    <name evidence="2" type="ORF">DAPPUDRAFT_334238</name>
</gene>
<feature type="compositionally biased region" description="Polar residues" evidence="1">
    <location>
        <begin position="91"/>
        <end position="101"/>
    </location>
</feature>
<dbReference type="EMBL" id="GL732835">
    <property type="protein sequence ID" value="EFX64403.1"/>
    <property type="molecule type" value="Genomic_DNA"/>
</dbReference>
<sequence>MSTLREVSHIAKFNGQNFPLWKFGCWLLLEQHQLVKIVNGQERLPAETLNADRVVTNAEQKSVENITEAEPLGPPPDQSENDETAGPADSENINPSSNNDEASLEPHAETHRNREQLQPTSAIPEQIVDMDVDQAPEQITAVQQNHHQIIEQQLPSNNGLRRSNRIKLLAWQK</sequence>
<evidence type="ECO:0000313" key="3">
    <source>
        <dbReference type="Proteomes" id="UP000000305"/>
    </source>
</evidence>
<feature type="compositionally biased region" description="Basic and acidic residues" evidence="1">
    <location>
        <begin position="104"/>
        <end position="115"/>
    </location>
</feature>
<keyword evidence="3" id="KW-1185">Reference proteome</keyword>
<dbReference type="HOGENOM" id="CLU_1551452_0_0_1"/>
<feature type="non-terminal residue" evidence="2">
    <location>
        <position position="173"/>
    </location>
</feature>
<feature type="region of interest" description="Disordered" evidence="1">
    <location>
        <begin position="58"/>
        <end position="120"/>
    </location>
</feature>
<dbReference type="Proteomes" id="UP000000305">
    <property type="component" value="Unassembled WGS sequence"/>
</dbReference>